<dbReference type="AlphaFoldDB" id="A0A4R5FMI2"/>
<comment type="caution">
    <text evidence="1">The sequence shown here is derived from an EMBL/GenBank/DDBJ whole genome shotgun (WGS) entry which is preliminary data.</text>
</comment>
<dbReference type="RefSeq" id="WP_132631027.1">
    <property type="nucleotide sequence ID" value="NZ_SMLD01000034.1"/>
</dbReference>
<dbReference type="EMBL" id="SMLD01000034">
    <property type="protein sequence ID" value="TDE54099.1"/>
    <property type="molecule type" value="Genomic_DNA"/>
</dbReference>
<protein>
    <submittedName>
        <fullName evidence="1">Uncharacterized protein</fullName>
    </submittedName>
</protein>
<sequence length="106" mass="11688">MTYAELHALVEAADQNARRVVAQAALLLDLRGRQLSALRNTYPAWDIGHQGDPSGVLWWIAELRQPVTPELVAAGVSRMIRREDAIALAATLAWQTALLHTVRPVL</sequence>
<accession>A0A4R5FMI2</accession>
<organism evidence="1 2">
    <name type="scientific">Nonomuraea mesophila</name>
    <dbReference type="NCBI Taxonomy" id="2530382"/>
    <lineage>
        <taxon>Bacteria</taxon>
        <taxon>Bacillati</taxon>
        <taxon>Actinomycetota</taxon>
        <taxon>Actinomycetes</taxon>
        <taxon>Streptosporangiales</taxon>
        <taxon>Streptosporangiaceae</taxon>
        <taxon>Nonomuraea</taxon>
    </lineage>
</organism>
<gene>
    <name evidence="1" type="ORF">E1295_15780</name>
</gene>
<evidence type="ECO:0000313" key="2">
    <source>
        <dbReference type="Proteomes" id="UP000295136"/>
    </source>
</evidence>
<evidence type="ECO:0000313" key="1">
    <source>
        <dbReference type="EMBL" id="TDE54099.1"/>
    </source>
</evidence>
<keyword evidence="2" id="KW-1185">Reference proteome</keyword>
<reference evidence="1 2" key="1">
    <citation type="submission" date="2019-03" db="EMBL/GenBank/DDBJ databases">
        <title>Draft genome sequences of novel Actinobacteria.</title>
        <authorList>
            <person name="Sahin N."/>
            <person name="Ay H."/>
            <person name="Saygin H."/>
        </authorList>
    </citation>
    <scope>NUCLEOTIDE SEQUENCE [LARGE SCALE GENOMIC DNA]</scope>
    <source>
        <strain evidence="1 2">6K102</strain>
    </source>
</reference>
<name>A0A4R5FMI2_9ACTN</name>
<proteinExistence type="predicted"/>
<dbReference type="Proteomes" id="UP000295136">
    <property type="component" value="Unassembled WGS sequence"/>
</dbReference>